<reference evidence="3" key="1">
    <citation type="submission" date="2013-11" db="EMBL/GenBank/DDBJ databases">
        <authorList>
            <person name="Hoang H.T."/>
            <person name="Killian M.L."/>
            <person name="Madson D.M."/>
            <person name="Arruda P.H.E."/>
            <person name="Sun D."/>
            <person name="Schwartz K.J."/>
            <person name="Yoon K."/>
        </authorList>
    </citation>
    <scope>NUCLEOTIDE SEQUENCE [LARGE SCALE GENOMIC DNA]</scope>
    <source>
        <strain evidence="3">CDK2</strain>
    </source>
</reference>
<keyword evidence="1" id="KW-0472">Membrane</keyword>
<keyword evidence="1" id="KW-0812">Transmembrane</keyword>
<proteinExistence type="predicted"/>
<keyword evidence="3" id="KW-1185">Reference proteome</keyword>
<accession>A0A0P7GN11</accession>
<dbReference type="RefSeq" id="WP_054583174.1">
    <property type="nucleotide sequence ID" value="NZ_LGUC01000001.1"/>
</dbReference>
<evidence type="ECO:0000313" key="2">
    <source>
        <dbReference type="EMBL" id="KPN30073.1"/>
    </source>
</evidence>
<name>A0A0P7GN11_9EURY</name>
<dbReference type="STRING" id="699431.SY89_00795"/>
<feature type="transmembrane region" description="Helical" evidence="1">
    <location>
        <begin position="20"/>
        <end position="38"/>
    </location>
</feature>
<comment type="caution">
    <text evidence="2">The sequence shown here is derived from an EMBL/GenBank/DDBJ whole genome shotgun (WGS) entry which is preliminary data.</text>
</comment>
<organism evidence="2 3">
    <name type="scientific">Halolamina pelagica</name>
    <dbReference type="NCBI Taxonomy" id="699431"/>
    <lineage>
        <taxon>Archaea</taxon>
        <taxon>Methanobacteriati</taxon>
        <taxon>Methanobacteriota</taxon>
        <taxon>Stenosarchaea group</taxon>
        <taxon>Halobacteria</taxon>
        <taxon>Halobacteriales</taxon>
        <taxon>Haloferacaceae</taxon>
    </lineage>
</organism>
<gene>
    <name evidence="2" type="ORF">SY89_00795</name>
</gene>
<feature type="transmembrane region" description="Helical" evidence="1">
    <location>
        <begin position="50"/>
        <end position="83"/>
    </location>
</feature>
<keyword evidence="1" id="KW-1133">Transmembrane helix</keyword>
<dbReference type="AlphaFoldDB" id="A0A0P7GN11"/>
<evidence type="ECO:0000256" key="1">
    <source>
        <dbReference type="SAM" id="Phobius"/>
    </source>
</evidence>
<evidence type="ECO:0000313" key="3">
    <source>
        <dbReference type="Proteomes" id="UP000050535"/>
    </source>
</evidence>
<dbReference type="Proteomes" id="UP000050535">
    <property type="component" value="Unassembled WGS sequence"/>
</dbReference>
<protein>
    <submittedName>
        <fullName evidence="2">Uncharacterized protein</fullName>
    </submittedName>
</protein>
<dbReference type="EMBL" id="LGUC01000001">
    <property type="protein sequence ID" value="KPN30073.1"/>
    <property type="molecule type" value="Genomic_DNA"/>
</dbReference>
<feature type="transmembrane region" description="Helical" evidence="1">
    <location>
        <begin position="89"/>
        <end position="110"/>
    </location>
</feature>
<sequence length="118" mass="12076">MSRSSPDDSGMPITGSRPARGLAAAALLAFLGVLVVYLDRPGYTPARLALFLALGGAATLGTAGAVLQRASIAAVGALLLALLGFWQATLWIFVLPMAGVLAAASLLIALDERTVEDR</sequence>